<keyword evidence="3" id="KW-0812">Transmembrane</keyword>
<dbReference type="PANTHER" id="PTHR45638">
    <property type="entry name" value="CYCLIC NUCLEOTIDE-GATED CATION CHANNEL SUBUNIT A"/>
    <property type="match status" value="1"/>
</dbReference>
<dbReference type="PROSITE" id="PS50042">
    <property type="entry name" value="CNMP_BINDING_3"/>
    <property type="match status" value="1"/>
</dbReference>
<feature type="compositionally biased region" description="Acidic residues" evidence="2">
    <location>
        <begin position="56"/>
        <end position="67"/>
    </location>
</feature>
<gene>
    <name evidence="6" type="ORF">BBJ29_008046</name>
    <name evidence="5" type="ORF">BBP00_00008958</name>
</gene>
<proteinExistence type="predicted"/>
<organism evidence="5 7">
    <name type="scientific">Phytophthora kernoviae</name>
    <dbReference type="NCBI Taxonomy" id="325452"/>
    <lineage>
        <taxon>Eukaryota</taxon>
        <taxon>Sar</taxon>
        <taxon>Stramenopiles</taxon>
        <taxon>Oomycota</taxon>
        <taxon>Peronosporomycetes</taxon>
        <taxon>Peronosporales</taxon>
        <taxon>Peronosporaceae</taxon>
        <taxon>Phytophthora</taxon>
    </lineage>
</organism>
<sequence length="540" mass="60026">MNNKEEETTTPEDETTDTTNQSSDSSASPEHRYTPAVDNPSILPKLSATAESDHETLDEEETTDEMEEHNPKGGRNFLAAATDENELHDMIVKIRDSPHLQPKRNLKSERVMLRGTYLFHPQEPMIMAWQFFVGIGVIYSIIVVPFRLGFDADASGGCVHSWYELTVVITLVVVNATVFGYIISSVMTLIQNLDPSDREYRLLMTEMKDYLRVSSVSDRMCGNVKKHYEHHIACTSLFPEQKLFDKMAPSLRFDVARLVAVETLFGIPLVTVMEDAFKGFVSYALFLMKPICIRRGETVCRCGSPGIETFFLVEGECDLLNSQSGVGRVIGENAVFEQYTLMAQPNEIYRTVSTATALSDKCILYSLTIKNFKSLEDVSPAVSTYFLSQLASVLIADGIYSLLPHQKDNVQEALRRGQNFLAVAENTRGRVKLRDLGIVAMANLNKRRSSEWSPDLLPKQLHMLSEKDQTSGATVASANVNAIANRQSEFSARSTRERTVDPTPGRSAEEGSETGVNSAPQSISDVSLGRRGSAKIHMVL</sequence>
<feature type="region of interest" description="Disordered" evidence="2">
    <location>
        <begin position="1"/>
        <end position="75"/>
    </location>
</feature>
<dbReference type="AlphaFoldDB" id="A0A3F2RG04"/>
<dbReference type="EMBL" id="MBDO02000520">
    <property type="protein sequence ID" value="RLN54392.1"/>
    <property type="molecule type" value="Genomic_DNA"/>
</dbReference>
<keyword evidence="1" id="KW-1071">Ligand-gated ion channel</keyword>
<keyword evidence="3" id="KW-0472">Membrane</keyword>
<evidence type="ECO:0000256" key="1">
    <source>
        <dbReference type="ARBA" id="ARBA00023286"/>
    </source>
</evidence>
<evidence type="ECO:0000259" key="4">
    <source>
        <dbReference type="PROSITE" id="PS50042"/>
    </source>
</evidence>
<feature type="transmembrane region" description="Helical" evidence="3">
    <location>
        <begin position="126"/>
        <end position="150"/>
    </location>
</feature>
<feature type="compositionally biased region" description="Polar residues" evidence="2">
    <location>
        <begin position="514"/>
        <end position="525"/>
    </location>
</feature>
<feature type="compositionally biased region" description="Low complexity" evidence="2">
    <location>
        <begin position="17"/>
        <end position="28"/>
    </location>
</feature>
<dbReference type="Proteomes" id="UP000284657">
    <property type="component" value="Unassembled WGS sequence"/>
</dbReference>
<feature type="transmembrane region" description="Helical" evidence="3">
    <location>
        <begin position="162"/>
        <end position="183"/>
    </location>
</feature>
<feature type="region of interest" description="Disordered" evidence="2">
    <location>
        <begin position="486"/>
        <end position="529"/>
    </location>
</feature>
<evidence type="ECO:0000256" key="2">
    <source>
        <dbReference type="SAM" id="MobiDB-lite"/>
    </source>
</evidence>
<name>A0A3F2RG04_9STRA</name>
<dbReference type="InterPro" id="IPR018490">
    <property type="entry name" value="cNMP-bd_dom_sf"/>
</dbReference>
<dbReference type="GO" id="GO:0005221">
    <property type="term" value="F:intracellularly cyclic nucleotide-activated monoatomic cation channel activity"/>
    <property type="evidence" value="ECO:0007669"/>
    <property type="project" value="InterPro"/>
</dbReference>
<reference evidence="7 8" key="1">
    <citation type="submission" date="2018-07" db="EMBL/GenBank/DDBJ databases">
        <title>Genome sequencing of oomycete isolates from Chile give support for New Zealand origin for Phytophthora kernoviae and make available the first Nothophytophthora sp. genome.</title>
        <authorList>
            <person name="Studholme D.J."/>
            <person name="Sanfuentes E."/>
            <person name="Panda P."/>
            <person name="Hill R."/>
            <person name="Sambles C."/>
            <person name="Grant M."/>
            <person name="Williams N.M."/>
            <person name="Mcdougal R.L."/>
        </authorList>
    </citation>
    <scope>NUCLEOTIDE SEQUENCE [LARGE SCALE GENOMIC DNA]</scope>
    <source>
        <strain evidence="5">Chile6</strain>
        <strain evidence="6">Chile7</strain>
    </source>
</reference>
<evidence type="ECO:0000256" key="3">
    <source>
        <dbReference type="SAM" id="Phobius"/>
    </source>
</evidence>
<dbReference type="Gene3D" id="2.60.120.10">
    <property type="entry name" value="Jelly Rolls"/>
    <property type="match status" value="1"/>
</dbReference>
<dbReference type="EMBL" id="MBAD02000788">
    <property type="protein sequence ID" value="RLN62808.1"/>
    <property type="molecule type" value="Genomic_DNA"/>
</dbReference>
<dbReference type="InterPro" id="IPR050866">
    <property type="entry name" value="CNG_cation_channel"/>
</dbReference>
<evidence type="ECO:0000313" key="6">
    <source>
        <dbReference type="EMBL" id="RLN62808.1"/>
    </source>
</evidence>
<evidence type="ECO:0000313" key="7">
    <source>
        <dbReference type="Proteomes" id="UP000277300"/>
    </source>
</evidence>
<keyword evidence="1" id="KW-0813">Transport</keyword>
<comment type="caution">
    <text evidence="5">The sequence shown here is derived from an EMBL/GenBank/DDBJ whole genome shotgun (WGS) entry which is preliminary data.</text>
</comment>
<dbReference type="SUPFAM" id="SSF51206">
    <property type="entry name" value="cAMP-binding domain-like"/>
    <property type="match status" value="1"/>
</dbReference>
<evidence type="ECO:0000313" key="8">
    <source>
        <dbReference type="Proteomes" id="UP000284657"/>
    </source>
</evidence>
<protein>
    <recommendedName>
        <fullName evidence="4">Cyclic nucleotide-binding domain-containing protein</fullName>
    </recommendedName>
</protein>
<dbReference type="OrthoDB" id="117861at2759"/>
<dbReference type="Gene3D" id="1.10.287.630">
    <property type="entry name" value="Helix hairpin bin"/>
    <property type="match status" value="1"/>
</dbReference>
<dbReference type="GO" id="GO:0044877">
    <property type="term" value="F:protein-containing complex binding"/>
    <property type="evidence" value="ECO:0007669"/>
    <property type="project" value="TreeGrafter"/>
</dbReference>
<dbReference type="InterPro" id="IPR014710">
    <property type="entry name" value="RmlC-like_jellyroll"/>
</dbReference>
<keyword evidence="1" id="KW-0406">Ion transport</keyword>
<accession>A0A3F2RG04</accession>
<feature type="domain" description="Cyclic nucleotide-binding" evidence="4">
    <location>
        <begin position="296"/>
        <end position="375"/>
    </location>
</feature>
<dbReference type="PANTHER" id="PTHR45638:SF11">
    <property type="entry name" value="CYCLIC NUCLEOTIDE-GATED CATION CHANNEL SUBUNIT A"/>
    <property type="match status" value="1"/>
</dbReference>
<keyword evidence="3" id="KW-1133">Transmembrane helix</keyword>
<evidence type="ECO:0000313" key="5">
    <source>
        <dbReference type="EMBL" id="RLN54392.1"/>
    </source>
</evidence>
<dbReference type="InterPro" id="IPR000595">
    <property type="entry name" value="cNMP-bd_dom"/>
</dbReference>
<keyword evidence="1" id="KW-0407">Ion channel</keyword>
<dbReference type="Proteomes" id="UP000277300">
    <property type="component" value="Unassembled WGS sequence"/>
</dbReference>